<evidence type="ECO:0000259" key="1">
    <source>
        <dbReference type="Pfam" id="PF02558"/>
    </source>
</evidence>
<evidence type="ECO:0000313" key="2">
    <source>
        <dbReference type="EMBL" id="MCD1656017.1"/>
    </source>
</evidence>
<comment type="caution">
    <text evidence="2">The sequence shown here is derived from an EMBL/GenBank/DDBJ whole genome shotgun (WGS) entry which is preliminary data.</text>
</comment>
<dbReference type="Proteomes" id="UP001198163">
    <property type="component" value="Unassembled WGS sequence"/>
</dbReference>
<dbReference type="Gene3D" id="3.40.50.720">
    <property type="entry name" value="NAD(P)-binding Rossmann-like Domain"/>
    <property type="match status" value="1"/>
</dbReference>
<name>A0AAE3EKA1_9SPIR</name>
<dbReference type="AlphaFoldDB" id="A0AAE3EKA1"/>
<dbReference type="RefSeq" id="WP_230758309.1">
    <property type="nucleotide sequence ID" value="NZ_JAINWA010000003.1"/>
</dbReference>
<keyword evidence="3" id="KW-1185">Reference proteome</keyword>
<gene>
    <name evidence="2" type="ORF">K7J14_15060</name>
</gene>
<dbReference type="EMBL" id="JAINWA010000003">
    <property type="protein sequence ID" value="MCD1656017.1"/>
    <property type="molecule type" value="Genomic_DNA"/>
</dbReference>
<dbReference type="SUPFAM" id="SSF51735">
    <property type="entry name" value="NAD(P)-binding Rossmann-fold domains"/>
    <property type="match status" value="1"/>
</dbReference>
<reference evidence="2" key="1">
    <citation type="submission" date="2021-08" db="EMBL/GenBank/DDBJ databases">
        <title>Comparative analyses of Brucepasteria parasyntrophica and Teretinema zuelzerae.</title>
        <authorList>
            <person name="Song Y."/>
            <person name="Brune A."/>
        </authorList>
    </citation>
    <scope>NUCLEOTIDE SEQUENCE</scope>
    <source>
        <strain evidence="2">DSM 1903</strain>
    </source>
</reference>
<dbReference type="Pfam" id="PF02558">
    <property type="entry name" value="ApbA"/>
    <property type="match status" value="1"/>
</dbReference>
<dbReference type="InterPro" id="IPR036291">
    <property type="entry name" value="NAD(P)-bd_dom_sf"/>
</dbReference>
<evidence type="ECO:0000313" key="3">
    <source>
        <dbReference type="Proteomes" id="UP001198163"/>
    </source>
</evidence>
<dbReference type="InterPro" id="IPR013332">
    <property type="entry name" value="KPR_N"/>
</dbReference>
<accession>A0AAE3EKA1</accession>
<organism evidence="2 3">
    <name type="scientific">Teretinema zuelzerae</name>
    <dbReference type="NCBI Taxonomy" id="156"/>
    <lineage>
        <taxon>Bacteria</taxon>
        <taxon>Pseudomonadati</taxon>
        <taxon>Spirochaetota</taxon>
        <taxon>Spirochaetia</taxon>
        <taxon>Spirochaetales</taxon>
        <taxon>Treponemataceae</taxon>
        <taxon>Teretinema</taxon>
    </lineage>
</organism>
<protein>
    <submittedName>
        <fullName evidence="2">NAD-binding protein</fullName>
    </submittedName>
</protein>
<feature type="domain" description="Ketopantoate reductase N-terminal" evidence="1">
    <location>
        <begin position="5"/>
        <end position="144"/>
    </location>
</feature>
<proteinExistence type="predicted"/>
<sequence length="313" mass="35668">MAEKILVYGAGAIGSIFAGKLAKYGNDITILARGKRFEEITSNGLILKNALNNKIETINLKCIRELNENDIYDYIIIVVQNNQIDDILPILKKNKSNNFVFVVNTPLGYEKYINAVGKERVMLGFPSAGGERKNGIVTYFIGTGIAKIMQTTTFAEIDGKNTSRLKKLVKIFKNAKFDPTYSNNMDAWQKTHIAFVVPIANALLRFNSENIKLAKSRKTIKEMIYATREGFEAIKNSGIQIEPRKLNFYYLPVWLLATFYQILFLTKISEYSMAKHTIVAKDEIELLEKQFLALYHHDDFKIWKSMHLTKAST</sequence>